<feature type="transmembrane region" description="Helical" evidence="1">
    <location>
        <begin position="157"/>
        <end position="177"/>
    </location>
</feature>
<organism evidence="3 4">
    <name type="scientific">Sphingomonas alpina</name>
    <dbReference type="NCBI Taxonomy" id="653931"/>
    <lineage>
        <taxon>Bacteria</taxon>
        <taxon>Pseudomonadati</taxon>
        <taxon>Pseudomonadota</taxon>
        <taxon>Alphaproteobacteria</taxon>
        <taxon>Sphingomonadales</taxon>
        <taxon>Sphingomonadaceae</taxon>
        <taxon>Sphingomonas</taxon>
    </lineage>
</organism>
<protein>
    <submittedName>
        <fullName evidence="3">Acyltransferase</fullName>
    </submittedName>
</protein>
<feature type="transmembrane region" description="Helical" evidence="1">
    <location>
        <begin position="197"/>
        <end position="216"/>
    </location>
</feature>
<gene>
    <name evidence="3" type="ORF">H3Z74_16170</name>
</gene>
<feature type="transmembrane region" description="Helical" evidence="1">
    <location>
        <begin position="12"/>
        <end position="32"/>
    </location>
</feature>
<evidence type="ECO:0000256" key="1">
    <source>
        <dbReference type="SAM" id="Phobius"/>
    </source>
</evidence>
<keyword evidence="1" id="KW-0472">Membrane</keyword>
<dbReference type="PANTHER" id="PTHR23028">
    <property type="entry name" value="ACETYLTRANSFERASE"/>
    <property type="match status" value="1"/>
</dbReference>
<keyword evidence="3" id="KW-0012">Acyltransferase</keyword>
<name>A0A7H0LF28_9SPHN</name>
<keyword evidence="1" id="KW-0812">Transmembrane</keyword>
<dbReference type="Pfam" id="PF01757">
    <property type="entry name" value="Acyl_transf_3"/>
    <property type="match status" value="1"/>
</dbReference>
<accession>A0A7H0LF28</accession>
<dbReference type="InterPro" id="IPR002656">
    <property type="entry name" value="Acyl_transf_3_dom"/>
</dbReference>
<feature type="transmembrane region" description="Helical" evidence="1">
    <location>
        <begin position="278"/>
        <end position="297"/>
    </location>
</feature>
<keyword evidence="1" id="KW-1133">Transmembrane helix</keyword>
<feature type="transmembrane region" description="Helical" evidence="1">
    <location>
        <begin position="317"/>
        <end position="335"/>
    </location>
</feature>
<dbReference type="EMBL" id="CP061038">
    <property type="protein sequence ID" value="QNQ08281.1"/>
    <property type="molecule type" value="Genomic_DNA"/>
</dbReference>
<feature type="transmembrane region" description="Helical" evidence="1">
    <location>
        <begin position="44"/>
        <end position="65"/>
    </location>
</feature>
<evidence type="ECO:0000313" key="3">
    <source>
        <dbReference type="EMBL" id="QNQ08281.1"/>
    </source>
</evidence>
<keyword evidence="4" id="KW-1185">Reference proteome</keyword>
<dbReference type="AlphaFoldDB" id="A0A7H0LF28"/>
<proteinExistence type="predicted"/>
<keyword evidence="3" id="KW-0808">Transferase</keyword>
<dbReference type="GO" id="GO:0016747">
    <property type="term" value="F:acyltransferase activity, transferring groups other than amino-acyl groups"/>
    <property type="evidence" value="ECO:0007669"/>
    <property type="project" value="InterPro"/>
</dbReference>
<feature type="transmembrane region" description="Helical" evidence="1">
    <location>
        <begin position="126"/>
        <end position="145"/>
    </location>
</feature>
<evidence type="ECO:0000313" key="4">
    <source>
        <dbReference type="Proteomes" id="UP000516148"/>
    </source>
</evidence>
<dbReference type="RefSeq" id="WP_187760609.1">
    <property type="nucleotide sequence ID" value="NZ_CP061038.1"/>
</dbReference>
<dbReference type="PANTHER" id="PTHR23028:SF53">
    <property type="entry name" value="ACYL_TRANSF_3 DOMAIN-CONTAINING PROTEIN"/>
    <property type="match status" value="1"/>
</dbReference>
<dbReference type="KEGG" id="spap:H3Z74_16170"/>
<feature type="transmembrane region" description="Helical" evidence="1">
    <location>
        <begin position="247"/>
        <end position="266"/>
    </location>
</feature>
<sequence length="378" mass="42338">MTNYKAHRDSNIDLLRAIAILMVLTYHIIWWSPLFPLWFKMLSVPGATGVDLFFILSGFLVGSIYWREERDAGEVRLMRFLKRRWLRTIPPYLVALALSWFAVSIVRQTKFDWAYLLFLQNFRIEMPFFAVSWSLCVEEHFYLIVPLTLSLTRRFRVVRPGLLVIGIVAPPLFRLAYVSQGINPTFGFYQTATHLHFEGLSLGMALAWLNIFHPAYWDRAHRAALWAIIPLATISIAGALWSREASYVVSSTTVAALFGAVLLAVAGRRSIMGGMLEAPVRAIALSSYSVYLIHTLVIHAGDMLQSRVPLLTDGAMLLFWPASIAACGYLFYITVERLSISIRDRIAPSKFGGGALAQQASDAGAPIARELDHQGAAT</sequence>
<dbReference type="GO" id="GO:0000271">
    <property type="term" value="P:polysaccharide biosynthetic process"/>
    <property type="evidence" value="ECO:0007669"/>
    <property type="project" value="TreeGrafter"/>
</dbReference>
<evidence type="ECO:0000259" key="2">
    <source>
        <dbReference type="Pfam" id="PF01757"/>
    </source>
</evidence>
<feature type="domain" description="Acyltransferase 3" evidence="2">
    <location>
        <begin position="11"/>
        <end position="325"/>
    </location>
</feature>
<dbReference type="InterPro" id="IPR050879">
    <property type="entry name" value="Acyltransferase_3"/>
</dbReference>
<reference evidence="3 4" key="1">
    <citation type="submission" date="2020-09" db="EMBL/GenBank/DDBJ databases">
        <title>Sphingomonas sp., a new species isolated from pork steak.</title>
        <authorList>
            <person name="Heidler von Heilborn D."/>
        </authorList>
    </citation>
    <scope>NUCLEOTIDE SEQUENCE [LARGE SCALE GENOMIC DNA]</scope>
    <source>
        <strain evidence="4">S8-3T</strain>
    </source>
</reference>
<feature type="transmembrane region" description="Helical" evidence="1">
    <location>
        <begin position="223"/>
        <end position="241"/>
    </location>
</feature>
<feature type="transmembrane region" description="Helical" evidence="1">
    <location>
        <begin position="85"/>
        <end position="106"/>
    </location>
</feature>
<dbReference type="GO" id="GO:0016020">
    <property type="term" value="C:membrane"/>
    <property type="evidence" value="ECO:0007669"/>
    <property type="project" value="TreeGrafter"/>
</dbReference>
<dbReference type="Proteomes" id="UP000516148">
    <property type="component" value="Chromosome"/>
</dbReference>